<feature type="compositionally biased region" description="Polar residues" evidence="1">
    <location>
        <begin position="1"/>
        <end position="13"/>
    </location>
</feature>
<accession>A0ABR1SQH0</accession>
<comment type="caution">
    <text evidence="2">The sequence shown here is derived from an EMBL/GenBank/DDBJ whole genome shotgun (WGS) entry which is preliminary data.</text>
</comment>
<dbReference type="Proteomes" id="UP001396898">
    <property type="component" value="Unassembled WGS sequence"/>
</dbReference>
<sequence>MATNGLSNGTGSRAHTPEPVRQMRVVVQPPTHIICGEWFNRPLVVLGPLDASYYLVDAVDTRTGETAELFQTNTDNENRPVVHPQQLQVGVRSTPIPDGYDTPSERYYDADEEGNGFGYAVWTDLAISRPGSSWKIWIRAMDERDDPLCAVKTITVNVQDLDVMVPHPQPETFGFDQMLWLQRLRRKYPDHAALAPFKEEFWFACTHPDCLIREVHTMWIGQPEPDADWLYRVEEVGGGPEAVESAKGVQAGGHDGLPIKVDDDDDNDGSKEPKK</sequence>
<feature type="region of interest" description="Disordered" evidence="1">
    <location>
        <begin position="241"/>
        <end position="275"/>
    </location>
</feature>
<evidence type="ECO:0000256" key="1">
    <source>
        <dbReference type="SAM" id="MobiDB-lite"/>
    </source>
</evidence>
<name>A0ABR1SQH0_9PEZI</name>
<gene>
    <name evidence="2" type="ORF">PG991_002032</name>
</gene>
<feature type="region of interest" description="Disordered" evidence="1">
    <location>
        <begin position="1"/>
        <end position="20"/>
    </location>
</feature>
<dbReference type="EMBL" id="JAQQWI010000005">
    <property type="protein sequence ID" value="KAK8035959.1"/>
    <property type="molecule type" value="Genomic_DNA"/>
</dbReference>
<keyword evidence="3" id="KW-1185">Reference proteome</keyword>
<evidence type="ECO:0000313" key="2">
    <source>
        <dbReference type="EMBL" id="KAK8035959.1"/>
    </source>
</evidence>
<reference evidence="2 3" key="1">
    <citation type="submission" date="2023-01" db="EMBL/GenBank/DDBJ databases">
        <title>Analysis of 21 Apiospora genomes using comparative genomics revels a genus with tremendous synthesis potential of carbohydrate active enzymes and secondary metabolites.</title>
        <authorList>
            <person name="Sorensen T."/>
        </authorList>
    </citation>
    <scope>NUCLEOTIDE SEQUENCE [LARGE SCALE GENOMIC DNA]</scope>
    <source>
        <strain evidence="2 3">CBS 20057</strain>
    </source>
</reference>
<proteinExistence type="predicted"/>
<evidence type="ECO:0000313" key="3">
    <source>
        <dbReference type="Proteomes" id="UP001396898"/>
    </source>
</evidence>
<protein>
    <submittedName>
        <fullName evidence="2">Uncharacterized protein</fullName>
    </submittedName>
</protein>
<organism evidence="2 3">
    <name type="scientific">Apiospora marii</name>
    <dbReference type="NCBI Taxonomy" id="335849"/>
    <lineage>
        <taxon>Eukaryota</taxon>
        <taxon>Fungi</taxon>
        <taxon>Dikarya</taxon>
        <taxon>Ascomycota</taxon>
        <taxon>Pezizomycotina</taxon>
        <taxon>Sordariomycetes</taxon>
        <taxon>Xylariomycetidae</taxon>
        <taxon>Amphisphaeriales</taxon>
        <taxon>Apiosporaceae</taxon>
        <taxon>Apiospora</taxon>
    </lineage>
</organism>